<protein>
    <submittedName>
        <fullName evidence="1">Uncharacterized protein</fullName>
    </submittedName>
</protein>
<organism evidence="1 2">
    <name type="scientific">Streptomyces morookaense</name>
    <name type="common">Streptoverticillium morookaense</name>
    <dbReference type="NCBI Taxonomy" id="1970"/>
    <lineage>
        <taxon>Bacteria</taxon>
        <taxon>Bacillati</taxon>
        <taxon>Actinomycetota</taxon>
        <taxon>Actinomycetes</taxon>
        <taxon>Kitasatosporales</taxon>
        <taxon>Streptomycetaceae</taxon>
        <taxon>Streptomyces</taxon>
    </lineage>
</organism>
<evidence type="ECO:0000313" key="1">
    <source>
        <dbReference type="EMBL" id="NVK78859.1"/>
    </source>
</evidence>
<dbReference type="Proteomes" id="UP000587462">
    <property type="component" value="Unassembled WGS sequence"/>
</dbReference>
<accession>A0A7Y7B4G7</accession>
<gene>
    <name evidence="1" type="ORF">HG542_14430</name>
</gene>
<reference evidence="1 2" key="1">
    <citation type="submission" date="2020-04" db="EMBL/GenBank/DDBJ databases">
        <title>Draft Genome Sequence of Streptomyces morookaense DSM 40503, an 8-azaguanine-producing strain.</title>
        <authorList>
            <person name="Qi J."/>
            <person name="Gao J.-M."/>
        </authorList>
    </citation>
    <scope>NUCLEOTIDE SEQUENCE [LARGE SCALE GENOMIC DNA]</scope>
    <source>
        <strain evidence="1 2">DSM 40503</strain>
    </source>
</reference>
<dbReference type="RefSeq" id="WP_171081379.1">
    <property type="nucleotide sequence ID" value="NZ_BNBU01000006.1"/>
</dbReference>
<dbReference type="AlphaFoldDB" id="A0A7Y7B4G7"/>
<name>A0A7Y7B4G7_STRMO</name>
<sequence>MILVLNEGVRLIEMPFGDAIVVDRTRPGVQQVSARLAGLLQQRGAVDRLLPPTLTEEIRRGLADGWMSFEEGS</sequence>
<keyword evidence="2" id="KW-1185">Reference proteome</keyword>
<dbReference type="EMBL" id="JABBXF010000030">
    <property type="protein sequence ID" value="NVK78859.1"/>
    <property type="molecule type" value="Genomic_DNA"/>
</dbReference>
<comment type="caution">
    <text evidence="1">The sequence shown here is derived from an EMBL/GenBank/DDBJ whole genome shotgun (WGS) entry which is preliminary data.</text>
</comment>
<evidence type="ECO:0000313" key="2">
    <source>
        <dbReference type="Proteomes" id="UP000587462"/>
    </source>
</evidence>
<proteinExistence type="predicted"/>